<dbReference type="InterPro" id="IPR003123">
    <property type="entry name" value="VPS9"/>
</dbReference>
<evidence type="ECO:0000313" key="3">
    <source>
        <dbReference type="EMBL" id="KRX10706.1"/>
    </source>
</evidence>
<accession>A0A0V0R8A9</accession>
<feature type="domain" description="VPS9" evidence="2">
    <location>
        <begin position="350"/>
        <end position="488"/>
    </location>
</feature>
<gene>
    <name evidence="3" type="ORF">PPERSA_08701</name>
</gene>
<dbReference type="Pfam" id="PF02204">
    <property type="entry name" value="VPS9"/>
    <property type="match status" value="1"/>
</dbReference>
<dbReference type="Gene3D" id="1.20.1050.80">
    <property type="entry name" value="VPS9 domain"/>
    <property type="match status" value="1"/>
</dbReference>
<dbReference type="GO" id="GO:0005737">
    <property type="term" value="C:cytoplasm"/>
    <property type="evidence" value="ECO:0007669"/>
    <property type="project" value="TreeGrafter"/>
</dbReference>
<reference evidence="3 4" key="1">
    <citation type="journal article" date="2015" name="Sci. Rep.">
        <title>Genome of the facultative scuticociliatosis pathogen Pseudocohnilembus persalinus provides insight into its virulence through horizontal gene transfer.</title>
        <authorList>
            <person name="Xiong J."/>
            <person name="Wang G."/>
            <person name="Cheng J."/>
            <person name="Tian M."/>
            <person name="Pan X."/>
            <person name="Warren A."/>
            <person name="Jiang C."/>
            <person name="Yuan D."/>
            <person name="Miao W."/>
        </authorList>
    </citation>
    <scope>NUCLEOTIDE SEQUENCE [LARGE SCALE GENOMIC DNA]</scope>
    <source>
        <strain evidence="3">36N120E</strain>
    </source>
</reference>
<dbReference type="SUPFAM" id="SSF109993">
    <property type="entry name" value="VPS9 domain"/>
    <property type="match status" value="1"/>
</dbReference>
<dbReference type="GO" id="GO:0005085">
    <property type="term" value="F:guanyl-nucleotide exchange factor activity"/>
    <property type="evidence" value="ECO:0007669"/>
    <property type="project" value="TreeGrafter"/>
</dbReference>
<dbReference type="InterPro" id="IPR051984">
    <property type="entry name" value="Alsin"/>
</dbReference>
<dbReference type="GO" id="GO:0031267">
    <property type="term" value="F:small GTPase binding"/>
    <property type="evidence" value="ECO:0007669"/>
    <property type="project" value="TreeGrafter"/>
</dbReference>
<proteinExistence type="predicted"/>
<dbReference type="GO" id="GO:0016197">
    <property type="term" value="P:endosomal transport"/>
    <property type="evidence" value="ECO:0007669"/>
    <property type="project" value="TreeGrafter"/>
</dbReference>
<keyword evidence="4" id="KW-1185">Reference proteome</keyword>
<organism evidence="3 4">
    <name type="scientific">Pseudocohnilembus persalinus</name>
    <name type="common">Ciliate</name>
    <dbReference type="NCBI Taxonomy" id="266149"/>
    <lineage>
        <taxon>Eukaryota</taxon>
        <taxon>Sar</taxon>
        <taxon>Alveolata</taxon>
        <taxon>Ciliophora</taxon>
        <taxon>Intramacronucleata</taxon>
        <taxon>Oligohymenophorea</taxon>
        <taxon>Scuticociliatia</taxon>
        <taxon>Philasterida</taxon>
        <taxon>Pseudocohnilembidae</taxon>
        <taxon>Pseudocohnilembus</taxon>
    </lineage>
</organism>
<evidence type="ECO:0000259" key="2">
    <source>
        <dbReference type="PROSITE" id="PS51205"/>
    </source>
</evidence>
<dbReference type="PANTHER" id="PTHR46089:SF2">
    <property type="entry name" value="ALSIN HOMOLOG"/>
    <property type="match status" value="1"/>
</dbReference>
<sequence length="488" mass="56683">MQGQNVSKNLQQSQNQTNREQSFLFSEVKSKSHESQENQELQEIKVNQSQLDFTNIQPNLIFYVSLGVSSSQITREFLTLAEQMGYEAIENEKDQILVIKKNQFTLKQYLLSCMLKQFETSNVSAIKIHVKTNQNQCNRKVSVKGLKGSPQINGQLVNAFKNFIEKQKQNNLNNTQDDPSYDLAFNQPEPQEEEDEEEVHNNSPYTLESTANFMFHKILSASKYGIGQKIVVFLNNFEQKYNQKDVQINGQDNPIKEVYMLVNEVVDNLFTEYNYGKSDTKQIMPYCKISVEKYVFSKIENTLMALYIQKNNENQKKFNTKRQKILNKLSIKQIFSFLDSNKKYWLVKGVSEKENCKKKINLEDDTEKAIAQENDTSKPYNNAISEIQKISHCSNPREKLKCIMMMRSMMRAGVLDFHSSQEELASMDDELPVVIYIVLMSKISNLLAELNLVDNFISQDSSLESEKRFLINLQVSTQYIQNEWEMED</sequence>
<dbReference type="PANTHER" id="PTHR46089">
    <property type="entry name" value="ALSIN HOMOLOG"/>
    <property type="match status" value="1"/>
</dbReference>
<dbReference type="PROSITE" id="PS51205">
    <property type="entry name" value="VPS9"/>
    <property type="match status" value="1"/>
</dbReference>
<protein>
    <recommendedName>
        <fullName evidence="2">VPS9 domain-containing protein</fullName>
    </recommendedName>
</protein>
<evidence type="ECO:0000313" key="4">
    <source>
        <dbReference type="Proteomes" id="UP000054937"/>
    </source>
</evidence>
<dbReference type="OrthoDB" id="311766at2759"/>
<dbReference type="InterPro" id="IPR037191">
    <property type="entry name" value="VPS9_dom_sf"/>
</dbReference>
<evidence type="ECO:0000256" key="1">
    <source>
        <dbReference type="SAM" id="MobiDB-lite"/>
    </source>
</evidence>
<comment type="caution">
    <text evidence="3">The sequence shown here is derived from an EMBL/GenBank/DDBJ whole genome shotgun (WGS) entry which is preliminary data.</text>
</comment>
<dbReference type="AlphaFoldDB" id="A0A0V0R8A9"/>
<name>A0A0V0R8A9_PSEPJ</name>
<dbReference type="OMA" id="EEMENPA"/>
<dbReference type="Proteomes" id="UP000054937">
    <property type="component" value="Unassembled WGS sequence"/>
</dbReference>
<dbReference type="EMBL" id="LDAU01000024">
    <property type="protein sequence ID" value="KRX10706.1"/>
    <property type="molecule type" value="Genomic_DNA"/>
</dbReference>
<dbReference type="InParanoid" id="A0A0V0R8A9"/>
<feature type="region of interest" description="Disordered" evidence="1">
    <location>
        <begin position="171"/>
        <end position="202"/>
    </location>
</feature>